<gene>
    <name evidence="1" type="ORF">FOB41_21335</name>
</gene>
<evidence type="ECO:0000313" key="2">
    <source>
        <dbReference type="Proteomes" id="UP000500870"/>
    </source>
</evidence>
<dbReference type="AlphaFoldDB" id="A0A6H0ZUK7"/>
<dbReference type="Proteomes" id="UP000500870">
    <property type="component" value="Chromosome 3"/>
</dbReference>
<dbReference type="EMBL" id="CP050899">
    <property type="protein sequence ID" value="QIX23704.1"/>
    <property type="molecule type" value="Genomic_DNA"/>
</dbReference>
<evidence type="ECO:0000313" key="1">
    <source>
        <dbReference type="EMBL" id="QIX23704.1"/>
    </source>
</evidence>
<dbReference type="RefSeq" id="WP_177319324.1">
    <property type="nucleotide sequence ID" value="NZ_CP050899.1"/>
</dbReference>
<proteinExistence type="predicted"/>
<reference evidence="1 2" key="1">
    <citation type="submission" date="2020-04" db="EMBL/GenBank/DDBJ databases">
        <title>FDA dAtabase for Regulatory Grade micrObial Sequences (FDA-ARGOS): Supporting development and validation of Infectious Disease Dx tests.</title>
        <authorList>
            <person name="Sciortino C."/>
            <person name="Tallon L."/>
            <person name="Sadzewicz L."/>
            <person name="Vavikolanu K."/>
            <person name="Mehta A."/>
            <person name="Aluvathingal J."/>
            <person name="Nadendla S."/>
            <person name="Nandy P."/>
            <person name="Geyer C."/>
            <person name="Yan Y."/>
            <person name="Sichtig H."/>
        </authorList>
    </citation>
    <scope>NUCLEOTIDE SEQUENCE [LARGE SCALE GENOMIC DNA]</scope>
    <source>
        <strain evidence="1 2">FDAARGOS_633</strain>
    </source>
</reference>
<sequence>MHILEMLVYMIAAHFLLDYALQGDWMSKAKNATLDLVPGERIWPLALFGHALIHATAVQIITGNWFLFSLELIIHWATDYAKCKGRFGYNTDQYIHIACKLAYAVVLLNPAVAA</sequence>
<accession>A0A6H0ZUK7</accession>
<dbReference type="InterPro" id="IPR021737">
    <property type="entry name" value="Phage_phiKZ_Orf197"/>
</dbReference>
<organism evidence="1 2">
    <name type="scientific">Agrobacterium pusense</name>
    <dbReference type="NCBI Taxonomy" id="648995"/>
    <lineage>
        <taxon>Bacteria</taxon>
        <taxon>Pseudomonadati</taxon>
        <taxon>Pseudomonadota</taxon>
        <taxon>Alphaproteobacteria</taxon>
        <taxon>Hyphomicrobiales</taxon>
        <taxon>Rhizobiaceae</taxon>
        <taxon>Rhizobium/Agrobacterium group</taxon>
        <taxon>Agrobacterium</taxon>
    </lineage>
</organism>
<name>A0A6H0ZUK7_9HYPH</name>
<dbReference type="Pfam" id="PF11750">
    <property type="entry name" value="DUF3307"/>
    <property type="match status" value="1"/>
</dbReference>
<protein>
    <submittedName>
        <fullName evidence="1">DUF3307 domain-containing protein</fullName>
    </submittedName>
</protein>